<evidence type="ECO:0000313" key="3">
    <source>
        <dbReference type="Proteomes" id="UP000094291"/>
    </source>
</evidence>
<dbReference type="RefSeq" id="WP_068997153.1">
    <property type="nucleotide sequence ID" value="NZ_MDTQ01000001.1"/>
</dbReference>
<dbReference type="EMBL" id="MDTQ01000001">
    <property type="protein sequence ID" value="ODC02758.1"/>
    <property type="molecule type" value="Genomic_DNA"/>
</dbReference>
<comment type="caution">
    <text evidence="2">The sequence shown here is derived from an EMBL/GenBank/DDBJ whole genome shotgun (WGS) entry which is preliminary data.</text>
</comment>
<sequence>MNFEKMIDNMSPEIYQALKRGIELGKWPDGRPLSSEQRELCMEAVIRFEVQNNVPEQQRVGYIDMSRCDSHDGDSNLDDQPIKWMN</sequence>
<accession>A0A1E2V6W5</accession>
<dbReference type="AlphaFoldDB" id="A0A1E2V6W5"/>
<proteinExistence type="predicted"/>
<evidence type="ECO:0000256" key="1">
    <source>
        <dbReference type="SAM" id="MobiDB-lite"/>
    </source>
</evidence>
<dbReference type="Pfam" id="PF07023">
    <property type="entry name" value="DUF1315"/>
    <property type="match status" value="1"/>
</dbReference>
<name>A0A1E2V6W5_9GAMM</name>
<evidence type="ECO:0008006" key="4">
    <source>
        <dbReference type="Google" id="ProtNLM"/>
    </source>
</evidence>
<protein>
    <recommendedName>
        <fullName evidence="4">PA-phosphatase</fullName>
    </recommendedName>
</protein>
<dbReference type="InterPro" id="IPR009749">
    <property type="entry name" value="DUF1315"/>
</dbReference>
<dbReference type="Proteomes" id="UP000094291">
    <property type="component" value="Unassembled WGS sequence"/>
</dbReference>
<gene>
    <name evidence="2" type="ORF">BFW38_03565</name>
</gene>
<reference evidence="2 3" key="1">
    <citation type="submission" date="2016-08" db="EMBL/GenBank/DDBJ databases">
        <authorList>
            <person name="Seilhamer J.J."/>
        </authorList>
    </citation>
    <scope>NUCLEOTIDE SEQUENCE [LARGE SCALE GENOMIC DNA]</scope>
    <source>
        <strain evidence="2 3">PH27A</strain>
    </source>
</reference>
<evidence type="ECO:0000313" key="2">
    <source>
        <dbReference type="EMBL" id="ODC02758.1"/>
    </source>
</evidence>
<dbReference type="OrthoDB" id="5616307at2"/>
<dbReference type="STRING" id="197479.BFW38_03565"/>
<organism evidence="2 3">
    <name type="scientific">Terasakiispira papahanaumokuakeensis</name>
    <dbReference type="NCBI Taxonomy" id="197479"/>
    <lineage>
        <taxon>Bacteria</taxon>
        <taxon>Pseudomonadati</taxon>
        <taxon>Pseudomonadota</taxon>
        <taxon>Gammaproteobacteria</taxon>
        <taxon>Oceanospirillales</taxon>
        <taxon>Terasakiispira</taxon>
    </lineage>
</organism>
<keyword evidence="3" id="KW-1185">Reference proteome</keyword>
<feature type="region of interest" description="Disordered" evidence="1">
    <location>
        <begin position="66"/>
        <end position="86"/>
    </location>
</feature>